<dbReference type="FunFam" id="1.10.630.10:FF:000026">
    <property type="entry name" value="Cytochrome P450 82C4"/>
    <property type="match status" value="1"/>
</dbReference>
<keyword evidence="9 12" id="KW-0503">Monooxygenase</keyword>
<evidence type="ECO:0000256" key="1">
    <source>
        <dbReference type="ARBA" id="ARBA00004167"/>
    </source>
</evidence>
<dbReference type="Proteomes" id="UP000027138">
    <property type="component" value="Unassembled WGS sequence"/>
</dbReference>
<evidence type="ECO:0000256" key="10">
    <source>
        <dbReference type="ARBA" id="ARBA00023136"/>
    </source>
</evidence>
<reference evidence="14 15" key="1">
    <citation type="journal article" date="2014" name="PLoS ONE">
        <title>Global Analysis of Gene Expression Profiles in Physic Nut (Jatropha curcas L.) Seedlings Exposed to Salt Stress.</title>
        <authorList>
            <person name="Zhang L."/>
            <person name="Zhang C."/>
            <person name="Wu P."/>
            <person name="Chen Y."/>
            <person name="Li M."/>
            <person name="Jiang H."/>
            <person name="Wu G."/>
        </authorList>
    </citation>
    <scope>NUCLEOTIDE SEQUENCE [LARGE SCALE GENOMIC DNA]</scope>
    <source>
        <strain evidence="15">cv. GZQX0401</strain>
        <tissue evidence="14">Young leaves</tissue>
    </source>
</reference>
<comment type="subcellular location">
    <subcellularLocation>
        <location evidence="1">Membrane</location>
        <topology evidence="1">Single-pass membrane protein</topology>
    </subcellularLocation>
</comment>
<name>A0A067JR41_JATCU</name>
<dbReference type="InterPro" id="IPR002401">
    <property type="entry name" value="Cyt_P450_E_grp-I"/>
</dbReference>
<dbReference type="InterPro" id="IPR017972">
    <property type="entry name" value="Cyt_P450_CS"/>
</dbReference>
<feature type="transmembrane region" description="Helical" evidence="13">
    <location>
        <begin position="6"/>
        <end position="24"/>
    </location>
</feature>
<dbReference type="PRINTS" id="PR00463">
    <property type="entry name" value="EP450I"/>
</dbReference>
<evidence type="ECO:0000256" key="13">
    <source>
        <dbReference type="SAM" id="Phobius"/>
    </source>
</evidence>
<dbReference type="GO" id="GO:0016705">
    <property type="term" value="F:oxidoreductase activity, acting on paired donors, with incorporation or reduction of molecular oxygen"/>
    <property type="evidence" value="ECO:0007669"/>
    <property type="project" value="InterPro"/>
</dbReference>
<keyword evidence="6 13" id="KW-1133">Transmembrane helix</keyword>
<dbReference type="PANTHER" id="PTHR47947:SF1">
    <property type="entry name" value="CYTOCHROME P450 82E3"/>
    <property type="match status" value="1"/>
</dbReference>
<keyword evidence="5 11" id="KW-0479">Metal-binding</keyword>
<dbReference type="GO" id="GO:0005506">
    <property type="term" value="F:iron ion binding"/>
    <property type="evidence" value="ECO:0007669"/>
    <property type="project" value="InterPro"/>
</dbReference>
<feature type="binding site" description="axial binding residue" evidence="11">
    <location>
        <position position="460"/>
    </location>
    <ligand>
        <name>heme</name>
        <dbReference type="ChEBI" id="CHEBI:30413"/>
    </ligand>
    <ligandPart>
        <name>Fe</name>
        <dbReference type="ChEBI" id="CHEBI:18248"/>
    </ligandPart>
</feature>
<dbReference type="SUPFAM" id="SSF48264">
    <property type="entry name" value="Cytochrome P450"/>
    <property type="match status" value="1"/>
</dbReference>
<evidence type="ECO:0000256" key="2">
    <source>
        <dbReference type="ARBA" id="ARBA00010617"/>
    </source>
</evidence>
<evidence type="ECO:0000256" key="9">
    <source>
        <dbReference type="ARBA" id="ARBA00023033"/>
    </source>
</evidence>
<dbReference type="GO" id="GO:0004497">
    <property type="term" value="F:monooxygenase activity"/>
    <property type="evidence" value="ECO:0007669"/>
    <property type="project" value="UniProtKB-KW"/>
</dbReference>
<sequence length="526" mass="59711">MDYFSSNFTVILGILALLVFYNLWGTRKTPKIKNKGGSLPPEVAGALPFIGHLHKLGDRKPFARILGEIADNYGPIFTVRLGKHPTIVISDQNILKEFYTTHDKFFASRPPSSQSKYLAYNYAAFGFAPYSTYWRDVRKLAMVQVLSLHRLKLLQHVRVTEVSHIVQDLFLKCKENGNCSVDMSELLEHLVLNIITRMVAGKRYFDGNSTGNDENRRPIGQIMREFMYLAGVFVASDLIPFLGWSEFLGPVKTMKKVMKEFDNIIENWIHEHESKRVNGESNVHQDFIDVLLSEIKDDSTFGNSRKTVIKATILTVIVGGADTTSITMTWILANLLNNKKALELAQEEIDQKVGRDRILEESDCENLVYLKAIIKETLRLYPAGPLAVPRESMVDCNFYGYHIPRGTRFLTNLWKLHRDPKVWANPDEFKPERFLTSHADVDVVGQNFELLPFGSGRRSCPGLNFAMQVVQLGIGRLLQGFNLRTPSNELVDMTESLNISLSKETPLEIVLTPRLAPQLYQAVEET</sequence>
<protein>
    <recommendedName>
        <fullName evidence="16">Cytochrome P450</fullName>
    </recommendedName>
</protein>
<feature type="transmembrane region" description="Helical" evidence="13">
    <location>
        <begin position="226"/>
        <end position="244"/>
    </location>
</feature>
<evidence type="ECO:0000256" key="6">
    <source>
        <dbReference type="ARBA" id="ARBA00022989"/>
    </source>
</evidence>
<dbReference type="KEGG" id="jcu:105644930"/>
<comment type="cofactor">
    <cofactor evidence="11">
        <name>heme</name>
        <dbReference type="ChEBI" id="CHEBI:30413"/>
    </cofactor>
</comment>
<dbReference type="PANTHER" id="PTHR47947">
    <property type="entry name" value="CYTOCHROME P450 82C3-RELATED"/>
    <property type="match status" value="1"/>
</dbReference>
<evidence type="ECO:0000256" key="11">
    <source>
        <dbReference type="PIRSR" id="PIRSR602401-1"/>
    </source>
</evidence>
<evidence type="ECO:0000256" key="12">
    <source>
        <dbReference type="RuleBase" id="RU000461"/>
    </source>
</evidence>
<accession>A0A067JR41</accession>
<dbReference type="OrthoDB" id="834498at2759"/>
<evidence type="ECO:0000313" key="15">
    <source>
        <dbReference type="Proteomes" id="UP000027138"/>
    </source>
</evidence>
<dbReference type="InterPro" id="IPR001128">
    <property type="entry name" value="Cyt_P450"/>
</dbReference>
<dbReference type="GO" id="GO:0016020">
    <property type="term" value="C:membrane"/>
    <property type="evidence" value="ECO:0007669"/>
    <property type="project" value="UniProtKB-SubCell"/>
</dbReference>
<keyword evidence="4 13" id="KW-0812">Transmembrane</keyword>
<evidence type="ECO:0000256" key="3">
    <source>
        <dbReference type="ARBA" id="ARBA00022617"/>
    </source>
</evidence>
<gene>
    <name evidence="14" type="ORF">JCGZ_17505</name>
</gene>
<evidence type="ECO:0000313" key="14">
    <source>
        <dbReference type="EMBL" id="KDP26347.1"/>
    </source>
</evidence>
<dbReference type="Pfam" id="PF00067">
    <property type="entry name" value="p450"/>
    <property type="match status" value="1"/>
</dbReference>
<keyword evidence="15" id="KW-1185">Reference proteome</keyword>
<dbReference type="InterPro" id="IPR050651">
    <property type="entry name" value="Plant_Cytochrome_P450_Monoox"/>
</dbReference>
<keyword evidence="10 13" id="KW-0472">Membrane</keyword>
<evidence type="ECO:0000256" key="4">
    <source>
        <dbReference type="ARBA" id="ARBA00022692"/>
    </source>
</evidence>
<evidence type="ECO:0000256" key="7">
    <source>
        <dbReference type="ARBA" id="ARBA00023002"/>
    </source>
</evidence>
<evidence type="ECO:0008006" key="16">
    <source>
        <dbReference type="Google" id="ProtNLM"/>
    </source>
</evidence>
<dbReference type="AlphaFoldDB" id="A0A067JR41"/>
<dbReference type="GO" id="GO:0020037">
    <property type="term" value="F:heme binding"/>
    <property type="evidence" value="ECO:0007669"/>
    <property type="project" value="InterPro"/>
</dbReference>
<dbReference type="InterPro" id="IPR036396">
    <property type="entry name" value="Cyt_P450_sf"/>
</dbReference>
<keyword evidence="7 12" id="KW-0560">Oxidoreductase</keyword>
<proteinExistence type="inferred from homology"/>
<keyword evidence="3 11" id="KW-0349">Heme</keyword>
<evidence type="ECO:0000256" key="8">
    <source>
        <dbReference type="ARBA" id="ARBA00023004"/>
    </source>
</evidence>
<organism evidence="14 15">
    <name type="scientific">Jatropha curcas</name>
    <name type="common">Barbados nut</name>
    <dbReference type="NCBI Taxonomy" id="180498"/>
    <lineage>
        <taxon>Eukaryota</taxon>
        <taxon>Viridiplantae</taxon>
        <taxon>Streptophyta</taxon>
        <taxon>Embryophyta</taxon>
        <taxon>Tracheophyta</taxon>
        <taxon>Spermatophyta</taxon>
        <taxon>Magnoliopsida</taxon>
        <taxon>eudicotyledons</taxon>
        <taxon>Gunneridae</taxon>
        <taxon>Pentapetalae</taxon>
        <taxon>rosids</taxon>
        <taxon>fabids</taxon>
        <taxon>Malpighiales</taxon>
        <taxon>Euphorbiaceae</taxon>
        <taxon>Crotonoideae</taxon>
        <taxon>Jatropheae</taxon>
        <taxon>Jatropha</taxon>
    </lineage>
</organism>
<dbReference type="PRINTS" id="PR00385">
    <property type="entry name" value="P450"/>
</dbReference>
<dbReference type="Gene3D" id="1.10.630.10">
    <property type="entry name" value="Cytochrome P450"/>
    <property type="match status" value="1"/>
</dbReference>
<keyword evidence="8 11" id="KW-0408">Iron</keyword>
<dbReference type="EMBL" id="KK914893">
    <property type="protein sequence ID" value="KDP26347.1"/>
    <property type="molecule type" value="Genomic_DNA"/>
</dbReference>
<dbReference type="PROSITE" id="PS00086">
    <property type="entry name" value="CYTOCHROME_P450"/>
    <property type="match status" value="1"/>
</dbReference>
<comment type="similarity">
    <text evidence="2 12">Belongs to the cytochrome P450 family.</text>
</comment>
<evidence type="ECO:0000256" key="5">
    <source>
        <dbReference type="ARBA" id="ARBA00022723"/>
    </source>
</evidence>